<sequence>MSLVTDLKLFLSPLNRQIFPGMATNIRVHTGFGEQHAKTAKDILAAVKYALLKSGFNQVTLVGHSLGAALSVLDGVYLSLNLPGVKFQVIGYGMPRVGNQAFADYVDANIPVTRINNRNDFIPVLPRTSIPMVYFIL</sequence>
<evidence type="ECO:0000313" key="6">
    <source>
        <dbReference type="EMBL" id="KAG5653999.1"/>
    </source>
</evidence>
<dbReference type="InterPro" id="IPR029058">
    <property type="entry name" value="AB_hydrolase_fold"/>
</dbReference>
<comment type="catalytic activity">
    <reaction evidence="4">
        <text>a monoacylglycerol + H2O = glycerol + a fatty acid + H(+)</text>
        <dbReference type="Rhea" id="RHEA:15245"/>
        <dbReference type="ChEBI" id="CHEBI:15377"/>
        <dbReference type="ChEBI" id="CHEBI:15378"/>
        <dbReference type="ChEBI" id="CHEBI:17408"/>
        <dbReference type="ChEBI" id="CHEBI:17754"/>
        <dbReference type="ChEBI" id="CHEBI:28868"/>
    </reaction>
</comment>
<organism evidence="6 7">
    <name type="scientific">Sphagnurus paluster</name>
    <dbReference type="NCBI Taxonomy" id="117069"/>
    <lineage>
        <taxon>Eukaryota</taxon>
        <taxon>Fungi</taxon>
        <taxon>Dikarya</taxon>
        <taxon>Basidiomycota</taxon>
        <taxon>Agaricomycotina</taxon>
        <taxon>Agaricomycetes</taxon>
        <taxon>Agaricomycetidae</taxon>
        <taxon>Agaricales</taxon>
        <taxon>Tricholomatineae</taxon>
        <taxon>Lyophyllaceae</taxon>
        <taxon>Sphagnurus</taxon>
    </lineage>
</organism>
<evidence type="ECO:0000256" key="2">
    <source>
        <dbReference type="ARBA" id="ARBA00043996"/>
    </source>
</evidence>
<evidence type="ECO:0000256" key="3">
    <source>
        <dbReference type="ARBA" id="ARBA00047591"/>
    </source>
</evidence>
<dbReference type="Proteomes" id="UP000717328">
    <property type="component" value="Unassembled WGS sequence"/>
</dbReference>
<name>A0A9P7KLA7_9AGAR</name>
<dbReference type="GO" id="GO:0006629">
    <property type="term" value="P:lipid metabolic process"/>
    <property type="evidence" value="ECO:0007669"/>
    <property type="project" value="InterPro"/>
</dbReference>
<dbReference type="EMBL" id="JABCKI010000024">
    <property type="protein sequence ID" value="KAG5653999.1"/>
    <property type="molecule type" value="Genomic_DNA"/>
</dbReference>
<dbReference type="AlphaFoldDB" id="A0A9P7KLA7"/>
<protein>
    <recommendedName>
        <fullName evidence="5">Fungal lipase-type domain-containing protein</fullName>
    </recommendedName>
</protein>
<keyword evidence="1" id="KW-1015">Disulfide bond</keyword>
<dbReference type="Gene3D" id="3.40.50.1820">
    <property type="entry name" value="alpha/beta hydrolase"/>
    <property type="match status" value="1"/>
</dbReference>
<proteinExistence type="inferred from homology"/>
<evidence type="ECO:0000259" key="5">
    <source>
        <dbReference type="Pfam" id="PF01764"/>
    </source>
</evidence>
<gene>
    <name evidence="6" type="ORF">H0H81_008581</name>
</gene>
<dbReference type="PANTHER" id="PTHR45856:SF24">
    <property type="entry name" value="FUNGAL LIPASE-LIKE DOMAIN-CONTAINING PROTEIN"/>
    <property type="match status" value="1"/>
</dbReference>
<dbReference type="PANTHER" id="PTHR45856">
    <property type="entry name" value="ALPHA/BETA-HYDROLASES SUPERFAMILY PROTEIN"/>
    <property type="match status" value="1"/>
</dbReference>
<dbReference type="OrthoDB" id="426718at2759"/>
<dbReference type="InterPro" id="IPR051218">
    <property type="entry name" value="Sec_MonoDiacylglyc_Lipase"/>
</dbReference>
<dbReference type="SUPFAM" id="SSF53474">
    <property type="entry name" value="alpha/beta-Hydrolases"/>
    <property type="match status" value="1"/>
</dbReference>
<comment type="caution">
    <text evidence="6">The sequence shown here is derived from an EMBL/GenBank/DDBJ whole genome shotgun (WGS) entry which is preliminary data.</text>
</comment>
<keyword evidence="7" id="KW-1185">Reference proteome</keyword>
<feature type="domain" description="Fungal lipase-type" evidence="5">
    <location>
        <begin position="4"/>
        <end position="127"/>
    </location>
</feature>
<dbReference type="Pfam" id="PF01764">
    <property type="entry name" value="Lipase_3"/>
    <property type="match status" value="1"/>
</dbReference>
<comment type="similarity">
    <text evidence="2">Belongs to the AB hydrolase superfamily. Lipase family. Class 3 subfamily.</text>
</comment>
<evidence type="ECO:0000256" key="4">
    <source>
        <dbReference type="ARBA" id="ARBA00048461"/>
    </source>
</evidence>
<evidence type="ECO:0000313" key="7">
    <source>
        <dbReference type="Proteomes" id="UP000717328"/>
    </source>
</evidence>
<dbReference type="InterPro" id="IPR002921">
    <property type="entry name" value="Fungal_lipase-type"/>
</dbReference>
<reference evidence="6" key="2">
    <citation type="submission" date="2021-10" db="EMBL/GenBank/DDBJ databases">
        <title>Phylogenomics reveals ancestral predisposition of the termite-cultivated fungus Termitomyces towards a domesticated lifestyle.</title>
        <authorList>
            <person name="Auxier B."/>
            <person name="Grum-Grzhimaylo A."/>
            <person name="Cardenas M.E."/>
            <person name="Lodge J.D."/>
            <person name="Laessoe T."/>
            <person name="Pedersen O."/>
            <person name="Smith M.E."/>
            <person name="Kuyper T.W."/>
            <person name="Franco-Molano E.A."/>
            <person name="Baroni T.J."/>
            <person name="Aanen D.K."/>
        </authorList>
    </citation>
    <scope>NUCLEOTIDE SEQUENCE</scope>
    <source>
        <strain evidence="6">D49</strain>
    </source>
</reference>
<comment type="catalytic activity">
    <reaction evidence="3">
        <text>a diacylglycerol + H2O = a monoacylglycerol + a fatty acid + H(+)</text>
        <dbReference type="Rhea" id="RHEA:32731"/>
        <dbReference type="ChEBI" id="CHEBI:15377"/>
        <dbReference type="ChEBI" id="CHEBI:15378"/>
        <dbReference type="ChEBI" id="CHEBI:17408"/>
        <dbReference type="ChEBI" id="CHEBI:18035"/>
        <dbReference type="ChEBI" id="CHEBI:28868"/>
    </reaction>
</comment>
<accession>A0A9P7KLA7</accession>
<dbReference type="CDD" id="cd00519">
    <property type="entry name" value="Lipase_3"/>
    <property type="match status" value="1"/>
</dbReference>
<reference evidence="6" key="1">
    <citation type="submission" date="2021-02" db="EMBL/GenBank/DDBJ databases">
        <authorList>
            <person name="Nieuwenhuis M."/>
            <person name="Van De Peppel L.J.J."/>
        </authorList>
    </citation>
    <scope>NUCLEOTIDE SEQUENCE</scope>
    <source>
        <strain evidence="6">D49</strain>
    </source>
</reference>
<evidence type="ECO:0000256" key="1">
    <source>
        <dbReference type="ARBA" id="ARBA00023157"/>
    </source>
</evidence>